<dbReference type="Proteomes" id="UP000194218">
    <property type="component" value="Chromosome"/>
</dbReference>
<dbReference type="Gene3D" id="3.40.50.2300">
    <property type="match status" value="2"/>
</dbReference>
<organism evidence="2 3">
    <name type="scientific">Streptomyces marincola</name>
    <dbReference type="NCBI Taxonomy" id="2878388"/>
    <lineage>
        <taxon>Bacteria</taxon>
        <taxon>Bacillati</taxon>
        <taxon>Actinomycetota</taxon>
        <taxon>Actinomycetes</taxon>
        <taxon>Kitasatosporales</taxon>
        <taxon>Streptomycetaceae</taxon>
        <taxon>Streptomyces</taxon>
    </lineage>
</organism>
<feature type="transmembrane region" description="Helical" evidence="1">
    <location>
        <begin position="21"/>
        <end position="38"/>
    </location>
</feature>
<dbReference type="EMBL" id="CP021121">
    <property type="protein sequence ID" value="ARQ69625.1"/>
    <property type="molecule type" value="Genomic_DNA"/>
</dbReference>
<evidence type="ECO:0000256" key="1">
    <source>
        <dbReference type="SAM" id="Phobius"/>
    </source>
</evidence>
<keyword evidence="1" id="KW-0812">Transmembrane</keyword>
<dbReference type="InterPro" id="IPR028082">
    <property type="entry name" value="Peripla_BP_I"/>
</dbReference>
<keyword evidence="1" id="KW-0472">Membrane</keyword>
<accession>A0A1W7CY27</accession>
<dbReference type="OrthoDB" id="3440574at2"/>
<dbReference type="CDD" id="cd06268">
    <property type="entry name" value="PBP1_ABC_transporter_LIVBP-like"/>
    <property type="match status" value="1"/>
</dbReference>
<protein>
    <submittedName>
        <fullName evidence="2">Uncharacterized protein</fullName>
    </submittedName>
</protein>
<dbReference type="RefSeq" id="WP_086159464.1">
    <property type="nucleotide sequence ID" value="NZ_CP021121.1"/>
</dbReference>
<sequence length="507" mass="53925">MSSSTGPDTDPPFLTGRAGRLLLILAVLGGVAAAVLLLRPEDTTCAEGVEEVGQGEARQCVGVTDGGHVFHERLSGVSGLIERENARVVREAADGGTPYATIVYLMSLSPGAGDSNTIETVKHEIEGAYTAQHRANHESVAGGSPHIRLLLGHVGDTEEQRRHTLDHIVSRRDAERVVAVVGLGTSLTSTEETVRTLTDADIPSFGAVLTSDSLANEPGLVRVAPPNADQAAAAVQFLSEGRYRDARVLIIQDVNEDDQYTRTLAREFAERFPAARVVDGEPFEYDSSRTDIATYFSIQSANLCLRDPDVIYYAGRSRDLPDLLAPLTNRQCNDEPLTVLSGDDSSQATQQERFDEVRNALRTGNIELVYTGLAHPGMWEAAPEFFDADAVAAFAPGGAHSERFPSSSLTDGQAIMGHDVVRTAVRAVRTAGGGGNVASSDVFQMLTSLNGANAVPGASGWISLRNDGSPEAKAIPVIRVDRDGHLTTLTVTSATGTPYTPELAARE</sequence>
<gene>
    <name evidence="2" type="ORF">CAG99_12765</name>
</gene>
<dbReference type="KEGG" id="smao:CAG99_12765"/>
<reference evidence="2 3" key="1">
    <citation type="submission" date="2017-05" db="EMBL/GenBank/DDBJ databases">
        <title>Complete genome sequence of Streptomyces sp. SCSIO 03032 revealed the diverse biosynthetic pathways for its bioactive secondary metabolites.</title>
        <authorList>
            <person name="Ma L."/>
            <person name="Zhu Y."/>
            <person name="Zhang W."/>
            <person name="Zhang G."/>
            <person name="Tian X."/>
            <person name="Zhang S."/>
            <person name="Zhang C."/>
        </authorList>
    </citation>
    <scope>NUCLEOTIDE SEQUENCE [LARGE SCALE GENOMIC DNA]</scope>
    <source>
        <strain evidence="2 3">SCSIO 03032</strain>
    </source>
</reference>
<name>A0A1W7CY27_9ACTN</name>
<evidence type="ECO:0000313" key="2">
    <source>
        <dbReference type="EMBL" id="ARQ69625.1"/>
    </source>
</evidence>
<keyword evidence="1" id="KW-1133">Transmembrane helix</keyword>
<dbReference type="SUPFAM" id="SSF53822">
    <property type="entry name" value="Periplasmic binding protein-like I"/>
    <property type="match status" value="1"/>
</dbReference>
<keyword evidence="3" id="KW-1185">Reference proteome</keyword>
<dbReference type="AlphaFoldDB" id="A0A1W7CY27"/>
<evidence type="ECO:0000313" key="3">
    <source>
        <dbReference type="Proteomes" id="UP000194218"/>
    </source>
</evidence>
<proteinExistence type="predicted"/>